<evidence type="ECO:0008006" key="4">
    <source>
        <dbReference type="Google" id="ProtNLM"/>
    </source>
</evidence>
<dbReference type="Proteomes" id="UP000692954">
    <property type="component" value="Unassembled WGS sequence"/>
</dbReference>
<comment type="caution">
    <text evidence="2">The sequence shown here is derived from an EMBL/GenBank/DDBJ whole genome shotgun (WGS) entry which is preliminary data.</text>
</comment>
<feature type="transmembrane region" description="Helical" evidence="1">
    <location>
        <begin position="192"/>
        <end position="208"/>
    </location>
</feature>
<proteinExistence type="predicted"/>
<name>A0A8S1RIX4_9CILI</name>
<accession>A0A8S1RIX4</accession>
<organism evidence="2 3">
    <name type="scientific">Paramecium sonneborni</name>
    <dbReference type="NCBI Taxonomy" id="65129"/>
    <lineage>
        <taxon>Eukaryota</taxon>
        <taxon>Sar</taxon>
        <taxon>Alveolata</taxon>
        <taxon>Ciliophora</taxon>
        <taxon>Intramacronucleata</taxon>
        <taxon>Oligohymenophorea</taxon>
        <taxon>Peniculida</taxon>
        <taxon>Parameciidae</taxon>
        <taxon>Paramecium</taxon>
    </lineage>
</organism>
<evidence type="ECO:0000256" key="1">
    <source>
        <dbReference type="SAM" id="Phobius"/>
    </source>
</evidence>
<reference evidence="2" key="1">
    <citation type="submission" date="2021-01" db="EMBL/GenBank/DDBJ databases">
        <authorList>
            <consortium name="Genoscope - CEA"/>
            <person name="William W."/>
        </authorList>
    </citation>
    <scope>NUCLEOTIDE SEQUENCE</scope>
</reference>
<evidence type="ECO:0000313" key="2">
    <source>
        <dbReference type="EMBL" id="CAD8127242.1"/>
    </source>
</evidence>
<gene>
    <name evidence="2" type="ORF">PSON_ATCC_30995.1.T1740049</name>
</gene>
<keyword evidence="1" id="KW-1133">Transmembrane helix</keyword>
<feature type="transmembrane region" description="Helical" evidence="1">
    <location>
        <begin position="6"/>
        <end position="24"/>
    </location>
</feature>
<dbReference type="AlphaFoldDB" id="A0A8S1RIX4"/>
<evidence type="ECO:0000313" key="3">
    <source>
        <dbReference type="Proteomes" id="UP000692954"/>
    </source>
</evidence>
<sequence>MYFQIAQLSFSSFLFMIQIVFLCIMRRRSLNQNQVFSEQPQLNQLNQLTPEAKRKDVSRKSSVILSPNVRKSVQQYRNSTTKMEGLEDPPSLSMGINSNHNIKSIMKEQKQLQKKSIKIDSPNSTILQAQYPQNKSQNETPESHRDPFSELIGDQNPLLEKTDMMIFVVYFVERIGFEQGLILLLWNLDVNYYIFIPISLFVGVMLRMQENLGYKMIQMILLVMIHGLLILETYLIISNAYVTFCYLIVLGIEIIFTIISFILLKKCK</sequence>
<protein>
    <recommendedName>
        <fullName evidence="4">Transmembrane protein</fullName>
    </recommendedName>
</protein>
<keyword evidence="1" id="KW-0812">Transmembrane</keyword>
<keyword evidence="3" id="KW-1185">Reference proteome</keyword>
<dbReference type="EMBL" id="CAJJDN010000174">
    <property type="protein sequence ID" value="CAD8127242.1"/>
    <property type="molecule type" value="Genomic_DNA"/>
</dbReference>
<feature type="transmembrane region" description="Helical" evidence="1">
    <location>
        <begin position="243"/>
        <end position="264"/>
    </location>
</feature>
<keyword evidence="1" id="KW-0472">Membrane</keyword>
<feature type="transmembrane region" description="Helical" evidence="1">
    <location>
        <begin position="220"/>
        <end position="237"/>
    </location>
</feature>